<organism evidence="1">
    <name type="scientific">Eutreptiella gymnastica</name>
    <dbReference type="NCBI Taxonomy" id="73025"/>
    <lineage>
        <taxon>Eukaryota</taxon>
        <taxon>Discoba</taxon>
        <taxon>Euglenozoa</taxon>
        <taxon>Euglenida</taxon>
        <taxon>Spirocuta</taxon>
        <taxon>Euglenophyceae</taxon>
        <taxon>Eutreptiales</taxon>
        <taxon>Eutreptiaceae</taxon>
        <taxon>Eutreptiella</taxon>
    </lineage>
</organism>
<dbReference type="AlphaFoldDB" id="A0A7S4FXJ3"/>
<sequence>MPDSAPSSGVLSHVGRRLGRALPDDTRTIRYLVAQPDVSHKDLDLCNTFCLPFTMTYLVNEASEVDATGKFTRHTHTHTHTGGESRGKRCVHGSLEVIPC</sequence>
<name>A0A7S4FXJ3_9EUGL</name>
<dbReference type="EMBL" id="HBJA01085077">
    <property type="protein sequence ID" value="CAE0818458.1"/>
    <property type="molecule type" value="Transcribed_RNA"/>
</dbReference>
<proteinExistence type="predicted"/>
<gene>
    <name evidence="1" type="ORF">EGYM00163_LOCUS29626</name>
</gene>
<protein>
    <submittedName>
        <fullName evidence="1">Uncharacterized protein</fullName>
    </submittedName>
</protein>
<reference evidence="1" key="1">
    <citation type="submission" date="2021-01" db="EMBL/GenBank/DDBJ databases">
        <authorList>
            <person name="Corre E."/>
            <person name="Pelletier E."/>
            <person name="Niang G."/>
            <person name="Scheremetjew M."/>
            <person name="Finn R."/>
            <person name="Kale V."/>
            <person name="Holt S."/>
            <person name="Cochrane G."/>
            <person name="Meng A."/>
            <person name="Brown T."/>
            <person name="Cohen L."/>
        </authorList>
    </citation>
    <scope>NUCLEOTIDE SEQUENCE</scope>
    <source>
        <strain evidence="1">CCMP1594</strain>
    </source>
</reference>
<accession>A0A7S4FXJ3</accession>
<evidence type="ECO:0000313" key="1">
    <source>
        <dbReference type="EMBL" id="CAE0818458.1"/>
    </source>
</evidence>